<name>A0A9P1MSW6_9PELO</name>
<reference evidence="2" key="1">
    <citation type="submission" date="2022-11" db="EMBL/GenBank/DDBJ databases">
        <authorList>
            <person name="Kikuchi T."/>
        </authorList>
    </citation>
    <scope>NUCLEOTIDE SEQUENCE</scope>
    <source>
        <strain evidence="2">PS1010</strain>
    </source>
</reference>
<evidence type="ECO:0000313" key="3">
    <source>
        <dbReference type="Proteomes" id="UP001152747"/>
    </source>
</evidence>
<evidence type="ECO:0000313" key="2">
    <source>
        <dbReference type="EMBL" id="CAI5438500.1"/>
    </source>
</evidence>
<dbReference type="SUPFAM" id="SSF53448">
    <property type="entry name" value="Nucleotide-diphospho-sugar transferases"/>
    <property type="match status" value="1"/>
</dbReference>
<keyword evidence="3" id="KW-1185">Reference proteome</keyword>
<organism evidence="2 3">
    <name type="scientific">Caenorhabditis angaria</name>
    <dbReference type="NCBI Taxonomy" id="860376"/>
    <lineage>
        <taxon>Eukaryota</taxon>
        <taxon>Metazoa</taxon>
        <taxon>Ecdysozoa</taxon>
        <taxon>Nematoda</taxon>
        <taxon>Chromadorea</taxon>
        <taxon>Rhabditida</taxon>
        <taxon>Rhabditina</taxon>
        <taxon>Rhabditomorpha</taxon>
        <taxon>Rhabditoidea</taxon>
        <taxon>Rhabditidae</taxon>
        <taxon>Peloderinae</taxon>
        <taxon>Caenorhabditis</taxon>
    </lineage>
</organism>
<protein>
    <recommendedName>
        <fullName evidence="1">Glycosyltransferase 2-like domain-containing protein</fullName>
    </recommendedName>
</protein>
<dbReference type="GO" id="GO:0016758">
    <property type="term" value="F:hexosyltransferase activity"/>
    <property type="evidence" value="ECO:0007669"/>
    <property type="project" value="UniProtKB-ARBA"/>
</dbReference>
<gene>
    <name evidence="2" type="ORF">CAMP_LOCUS1137</name>
</gene>
<accession>A0A9P1MSW6</accession>
<dbReference type="InterPro" id="IPR001173">
    <property type="entry name" value="Glyco_trans_2-like"/>
</dbReference>
<dbReference type="Proteomes" id="UP001152747">
    <property type="component" value="Unassembled WGS sequence"/>
</dbReference>
<evidence type="ECO:0000259" key="1">
    <source>
        <dbReference type="Pfam" id="PF00535"/>
    </source>
</evidence>
<dbReference type="Gene3D" id="3.90.550.10">
    <property type="entry name" value="Spore Coat Polysaccharide Biosynthesis Protein SpsA, Chain A"/>
    <property type="match status" value="1"/>
</dbReference>
<dbReference type="AlphaFoldDB" id="A0A9P1MSW6"/>
<dbReference type="EMBL" id="CANHGI010000001">
    <property type="protein sequence ID" value="CAI5438500.1"/>
    <property type="molecule type" value="Genomic_DNA"/>
</dbReference>
<dbReference type="PANTHER" id="PTHR22916:SF3">
    <property type="entry name" value="UDP-GLCNAC:BETAGAL BETA-1,3-N-ACETYLGLUCOSAMINYLTRANSFERASE-LIKE PROTEIN 1"/>
    <property type="match status" value="1"/>
</dbReference>
<feature type="domain" description="Glycosyltransferase 2-like" evidence="1">
    <location>
        <begin position="4"/>
        <end position="173"/>
    </location>
</feature>
<proteinExistence type="predicted"/>
<dbReference type="Pfam" id="PF00535">
    <property type="entry name" value="Glycos_transf_2"/>
    <property type="match status" value="1"/>
</dbReference>
<sequence length="348" mass="40459">MDVSVIIPVKNGEKFLEETLDSILKQSAIEKSLKIEICIYDDGSDDRTYDICQKYSERSDIPFVIERGETSKGVGFAKNQAIFLSTGKYLCFNDADDISGVERISEQFALAEKLNTDFIFIGCNFDRLPEDSTKRYTSWANSIQSNDEIKNQVYTSHGPTIVAPTWFISRKLFNFVGKFQDIQKTGYPEDLEFYYRCLDIASCEFSKVPKSLVTYRYHMECASFGVHENSIWNLRFSRLREKYLKKWESFTIWSVGKQGKRFFKCLNEEEKSKVRGFCDIDNNKIKRGIHEEFDEKTRKITHRIPINHIRDAIPPFVVCVKLDLTGGDLENIIAEQKWKENIDLVYFG</sequence>
<comment type="caution">
    <text evidence="2">The sequence shown here is derived from an EMBL/GenBank/DDBJ whole genome shotgun (WGS) entry which is preliminary data.</text>
</comment>
<dbReference type="OrthoDB" id="206708at2759"/>
<dbReference type="PANTHER" id="PTHR22916">
    <property type="entry name" value="GLYCOSYLTRANSFERASE"/>
    <property type="match status" value="1"/>
</dbReference>
<dbReference type="InterPro" id="IPR029044">
    <property type="entry name" value="Nucleotide-diphossugar_trans"/>
</dbReference>